<dbReference type="STRING" id="1562698.DESAMIL20_1066"/>
<dbReference type="EMBL" id="MDSU01000018">
    <property type="protein sequence ID" value="OSS41513.1"/>
    <property type="molecule type" value="Genomic_DNA"/>
</dbReference>
<dbReference type="Proteomes" id="UP000194141">
    <property type="component" value="Unassembled WGS sequence"/>
</dbReference>
<keyword evidence="2" id="KW-1185">Reference proteome</keyword>
<dbReference type="RefSeq" id="WP_086033767.1">
    <property type="nucleotide sequence ID" value="NZ_MDSU01000018.1"/>
</dbReference>
<comment type="caution">
    <text evidence="1">The sequence shown here is derived from an EMBL/GenBank/DDBJ whole genome shotgun (WGS) entry which is preliminary data.</text>
</comment>
<name>A0A1X4XVD1_9BACT</name>
<dbReference type="NCBIfam" id="TIGR01908">
    <property type="entry name" value="cas_CXXC_CXXC"/>
    <property type="match status" value="1"/>
</dbReference>
<dbReference type="AlphaFoldDB" id="A0A1X4XVD1"/>
<gene>
    <name evidence="1" type="ORF">DESAMIL20_1066</name>
</gene>
<dbReference type="OrthoDB" id="5540852at2"/>
<proteinExistence type="predicted"/>
<organism evidence="1 2">
    <name type="scientific">Desulfurella amilsii</name>
    <dbReference type="NCBI Taxonomy" id="1562698"/>
    <lineage>
        <taxon>Bacteria</taxon>
        <taxon>Pseudomonadati</taxon>
        <taxon>Campylobacterota</taxon>
        <taxon>Desulfurellia</taxon>
        <taxon>Desulfurellales</taxon>
        <taxon>Desulfurellaceae</taxon>
        <taxon>Desulfurella</taxon>
    </lineage>
</organism>
<sequence length="529" mass="62512">MKEKVFLRDWYYNAGIIGFLKIICNGDFDKLEDFGDKLHIDENYIEFDLEILDNFKEKLYEQLFLKYFDLNQYQSYINKALKDNEALKDKKDKQNPLITRNIDKYPFQGLYESLGHKLETYDDLVSYQKTINEYTKERIYDETKTTDFITDFVKKVTKGIIGLSNLEKYLKDARDNSFKLEKDSDKPCISCQIRKRKFEFNNAISNIIGFNKDNANWIWGFNSTKVQLCSICSLIYLSASVSLIFHKKGGNYINCFYFINNNRNISRLKESYIEFEKQVNSIKTQEIYPIMVKEAVKFTKQEQAAKSLQNISFIESQENNMSGQSTKNYNVYSFSLTSKLAEFIDNNIDKIPTGSYTNKNNYFDIEYEVLRKTIEKKLYYDDINRYLRMYLSSKNKNTNLNFKADDINKVVNYILKYITYMLKGGVNVDLEKISKTGYVNGKKLRNKLSKEGRENQINGFVYQFLNDLRVGDKDRFLDKYLRISISNELELYFGLEEMNNKEAFLHFGYSFLNGLLYQQNNSTKENENE</sequence>
<evidence type="ECO:0000313" key="1">
    <source>
        <dbReference type="EMBL" id="OSS41513.1"/>
    </source>
</evidence>
<protein>
    <submittedName>
        <fullName evidence="1">Uncharacterized protein</fullName>
    </submittedName>
</protein>
<evidence type="ECO:0000313" key="2">
    <source>
        <dbReference type="Proteomes" id="UP000194141"/>
    </source>
</evidence>
<accession>A0A1X4XVD1</accession>
<dbReference type="InterPro" id="IPR010180">
    <property type="entry name" value="CRISPR-assoc_prot_CXXC-CXXC"/>
</dbReference>
<reference evidence="1 2" key="1">
    <citation type="journal article" date="2017" name="Front. Microbiol.">
        <title>Genome Sequence of Desulfurella amilsii Strain TR1 and Comparative Genomics of Desulfurellaceae Family.</title>
        <authorList>
            <person name="Florentino A.P."/>
            <person name="Stams A.J."/>
            <person name="Sanchez-Andrea I."/>
        </authorList>
    </citation>
    <scope>NUCLEOTIDE SEQUENCE [LARGE SCALE GENOMIC DNA]</scope>
    <source>
        <strain evidence="1 2">TR1</strain>
    </source>
</reference>